<keyword evidence="1" id="KW-0812">Transmembrane</keyword>
<protein>
    <submittedName>
        <fullName evidence="3">M23 family metallopeptidase</fullName>
    </submittedName>
</protein>
<evidence type="ECO:0000313" key="4">
    <source>
        <dbReference type="Proteomes" id="UP000636755"/>
    </source>
</evidence>
<dbReference type="CDD" id="cd12797">
    <property type="entry name" value="M23_peptidase"/>
    <property type="match status" value="1"/>
</dbReference>
<dbReference type="Gene3D" id="2.70.70.10">
    <property type="entry name" value="Glucose Permease (Domain IIA)"/>
    <property type="match status" value="1"/>
</dbReference>
<sequence>MSENNSRKKKSRYEKAGFYTALSICLIAVTMAVYSTYNTISGAKEPTEQPTTTAVEVNNQVTGITEIAEETTFPKVANEITVPTISVTIPPYTEPTEQDTTRNALQTMLSTDLTLSYPLNQKNIIREYSEKTVYYKSLNVWKSHLGVDFAGEIGDEVTAMTGGAVIKVDEDKLYGKTVEIATDNAVVIYSGLNGITVKEGDSVENGQKIGVIGAVPCEVHDKNHIHVAVKIDRQFADPLSFISNGE</sequence>
<keyword evidence="1" id="KW-1133">Transmembrane helix</keyword>
<dbReference type="Proteomes" id="UP000636755">
    <property type="component" value="Unassembled WGS sequence"/>
</dbReference>
<dbReference type="PANTHER" id="PTHR21666">
    <property type="entry name" value="PEPTIDASE-RELATED"/>
    <property type="match status" value="1"/>
</dbReference>
<proteinExistence type="predicted"/>
<dbReference type="RefSeq" id="WP_022234861.1">
    <property type="nucleotide sequence ID" value="NZ_JACOPS010000004.1"/>
</dbReference>
<organism evidence="3 4">
    <name type="scientific">Ruminococcus intestinalis</name>
    <dbReference type="NCBI Taxonomy" id="2763066"/>
    <lineage>
        <taxon>Bacteria</taxon>
        <taxon>Bacillati</taxon>
        <taxon>Bacillota</taxon>
        <taxon>Clostridia</taxon>
        <taxon>Eubacteriales</taxon>
        <taxon>Oscillospiraceae</taxon>
        <taxon>Ruminococcus</taxon>
    </lineage>
</organism>
<dbReference type="Pfam" id="PF01551">
    <property type="entry name" value="Peptidase_M23"/>
    <property type="match status" value="1"/>
</dbReference>
<reference evidence="3 4" key="1">
    <citation type="submission" date="2020-08" db="EMBL/GenBank/DDBJ databases">
        <title>Genome public.</title>
        <authorList>
            <person name="Liu C."/>
            <person name="Sun Q."/>
        </authorList>
    </citation>
    <scope>NUCLEOTIDE SEQUENCE [LARGE SCALE GENOMIC DNA]</scope>
    <source>
        <strain evidence="3 4">NSJ-71</strain>
    </source>
</reference>
<dbReference type="InterPro" id="IPR011055">
    <property type="entry name" value="Dup_hybrid_motif"/>
</dbReference>
<evidence type="ECO:0000256" key="1">
    <source>
        <dbReference type="SAM" id="Phobius"/>
    </source>
</evidence>
<evidence type="ECO:0000259" key="2">
    <source>
        <dbReference type="Pfam" id="PF01551"/>
    </source>
</evidence>
<dbReference type="EMBL" id="JACOPS010000004">
    <property type="protein sequence ID" value="MBC5728847.1"/>
    <property type="molecule type" value="Genomic_DNA"/>
</dbReference>
<keyword evidence="1" id="KW-0472">Membrane</keyword>
<evidence type="ECO:0000313" key="3">
    <source>
        <dbReference type="EMBL" id="MBC5728847.1"/>
    </source>
</evidence>
<dbReference type="InterPro" id="IPR050570">
    <property type="entry name" value="Cell_wall_metabolism_enzyme"/>
</dbReference>
<gene>
    <name evidence="3" type="ORF">H8R91_10020</name>
</gene>
<name>A0ABR7HMZ4_9FIRM</name>
<dbReference type="InterPro" id="IPR016047">
    <property type="entry name" value="M23ase_b-sheet_dom"/>
</dbReference>
<keyword evidence="4" id="KW-1185">Reference proteome</keyword>
<dbReference type="SUPFAM" id="SSF51261">
    <property type="entry name" value="Duplicated hybrid motif"/>
    <property type="match status" value="1"/>
</dbReference>
<feature type="domain" description="M23ase beta-sheet core" evidence="2">
    <location>
        <begin position="143"/>
        <end position="238"/>
    </location>
</feature>
<feature type="transmembrane region" description="Helical" evidence="1">
    <location>
        <begin position="16"/>
        <end position="37"/>
    </location>
</feature>
<comment type="caution">
    <text evidence="3">The sequence shown here is derived from an EMBL/GenBank/DDBJ whole genome shotgun (WGS) entry which is preliminary data.</text>
</comment>
<dbReference type="PANTHER" id="PTHR21666:SF270">
    <property type="entry name" value="MUREIN HYDROLASE ACTIVATOR ENVC"/>
    <property type="match status" value="1"/>
</dbReference>
<accession>A0ABR7HMZ4</accession>